<keyword evidence="2" id="KW-0325">Glycoprotein</keyword>
<keyword evidence="5" id="KW-1185">Reference proteome</keyword>
<dbReference type="GO" id="GO:0030431">
    <property type="term" value="P:sleep"/>
    <property type="evidence" value="ECO:0007669"/>
    <property type="project" value="InterPro"/>
</dbReference>
<dbReference type="GO" id="GO:0032222">
    <property type="term" value="P:regulation of synaptic transmission, cholinergic"/>
    <property type="evidence" value="ECO:0007669"/>
    <property type="project" value="InterPro"/>
</dbReference>
<evidence type="ECO:0000256" key="3">
    <source>
        <dbReference type="SAM" id="SignalP"/>
    </source>
</evidence>
<accession>A0A9D4RXQ3</accession>
<organism evidence="4 5">
    <name type="scientific">Dreissena polymorpha</name>
    <name type="common">Zebra mussel</name>
    <name type="synonym">Mytilus polymorpha</name>
    <dbReference type="NCBI Taxonomy" id="45954"/>
    <lineage>
        <taxon>Eukaryota</taxon>
        <taxon>Metazoa</taxon>
        <taxon>Spiralia</taxon>
        <taxon>Lophotrochozoa</taxon>
        <taxon>Mollusca</taxon>
        <taxon>Bivalvia</taxon>
        <taxon>Autobranchia</taxon>
        <taxon>Heteroconchia</taxon>
        <taxon>Euheterodonta</taxon>
        <taxon>Imparidentia</taxon>
        <taxon>Neoheterodontei</taxon>
        <taxon>Myida</taxon>
        <taxon>Dreissenoidea</taxon>
        <taxon>Dreissenidae</taxon>
        <taxon>Dreissena</taxon>
    </lineage>
</organism>
<keyword evidence="1 3" id="KW-0732">Signal</keyword>
<gene>
    <name evidence="4" type="ORF">DPMN_006422</name>
</gene>
<sequence length="145" mass="15619">MAMISFAMCAMLAVIQVARTANVTCYNCNSSTDPSCKDPFTATNTTTCSDACVKAKLGSVVTRGCSVSRSGDRCFTLLGAGTCICSKDLCNVSSHVTVTMGTMIILSTFFLRPVGQRYDPRGGIVLKISPRYQVLVLPRKQTREQ</sequence>
<evidence type="ECO:0000256" key="1">
    <source>
        <dbReference type="ARBA" id="ARBA00022729"/>
    </source>
</evidence>
<protein>
    <recommendedName>
        <fullName evidence="6">Protein quiver</fullName>
    </recommendedName>
</protein>
<proteinExistence type="predicted"/>
<evidence type="ECO:0000256" key="2">
    <source>
        <dbReference type="ARBA" id="ARBA00023180"/>
    </source>
</evidence>
<evidence type="ECO:0000313" key="5">
    <source>
        <dbReference type="Proteomes" id="UP000828390"/>
    </source>
</evidence>
<feature type="chain" id="PRO_5038789302" description="Protein quiver" evidence="3">
    <location>
        <begin position="21"/>
        <end position="145"/>
    </location>
</feature>
<dbReference type="AlphaFoldDB" id="A0A9D4RXQ3"/>
<reference evidence="4" key="2">
    <citation type="submission" date="2020-11" db="EMBL/GenBank/DDBJ databases">
        <authorList>
            <person name="McCartney M.A."/>
            <person name="Auch B."/>
            <person name="Kono T."/>
            <person name="Mallez S."/>
            <person name="Becker A."/>
            <person name="Gohl D.M."/>
            <person name="Silverstein K.A.T."/>
            <person name="Koren S."/>
            <person name="Bechman K.B."/>
            <person name="Herman A."/>
            <person name="Abrahante J.E."/>
            <person name="Garbe J."/>
        </authorList>
    </citation>
    <scope>NUCLEOTIDE SEQUENCE</scope>
    <source>
        <strain evidence="4">Duluth1</strain>
        <tissue evidence="4">Whole animal</tissue>
    </source>
</reference>
<dbReference type="InterPro" id="IPR031424">
    <property type="entry name" value="QVR-like"/>
</dbReference>
<dbReference type="Pfam" id="PF17064">
    <property type="entry name" value="QVR"/>
    <property type="match status" value="1"/>
</dbReference>
<dbReference type="EMBL" id="JAIWYP010000001">
    <property type="protein sequence ID" value="KAH3882482.1"/>
    <property type="molecule type" value="Genomic_DNA"/>
</dbReference>
<feature type="signal peptide" evidence="3">
    <location>
        <begin position="1"/>
        <end position="20"/>
    </location>
</feature>
<name>A0A9D4RXQ3_DREPO</name>
<comment type="caution">
    <text evidence="4">The sequence shown here is derived from an EMBL/GenBank/DDBJ whole genome shotgun (WGS) entry which is preliminary data.</text>
</comment>
<reference evidence="4" key="1">
    <citation type="journal article" date="2019" name="bioRxiv">
        <title>The Genome of the Zebra Mussel, Dreissena polymorpha: A Resource for Invasive Species Research.</title>
        <authorList>
            <person name="McCartney M.A."/>
            <person name="Auch B."/>
            <person name="Kono T."/>
            <person name="Mallez S."/>
            <person name="Zhang Y."/>
            <person name="Obille A."/>
            <person name="Becker A."/>
            <person name="Abrahante J.E."/>
            <person name="Garbe J."/>
            <person name="Badalamenti J.P."/>
            <person name="Herman A."/>
            <person name="Mangelson H."/>
            <person name="Liachko I."/>
            <person name="Sullivan S."/>
            <person name="Sone E.D."/>
            <person name="Koren S."/>
            <person name="Silverstein K.A.T."/>
            <person name="Beckman K.B."/>
            <person name="Gohl D.M."/>
        </authorList>
    </citation>
    <scope>NUCLEOTIDE SEQUENCE</scope>
    <source>
        <strain evidence="4">Duluth1</strain>
        <tissue evidence="4">Whole animal</tissue>
    </source>
</reference>
<evidence type="ECO:0008006" key="6">
    <source>
        <dbReference type="Google" id="ProtNLM"/>
    </source>
</evidence>
<dbReference type="InterPro" id="IPR050975">
    <property type="entry name" value="Sleep_regulator"/>
</dbReference>
<evidence type="ECO:0000313" key="4">
    <source>
        <dbReference type="EMBL" id="KAH3882482.1"/>
    </source>
</evidence>
<dbReference type="Proteomes" id="UP000828390">
    <property type="component" value="Unassembled WGS sequence"/>
</dbReference>
<dbReference type="PANTHER" id="PTHR33562">
    <property type="entry name" value="ATILLA, ISOFORM B-RELATED-RELATED"/>
    <property type="match status" value="1"/>
</dbReference>